<sequence length="287" mass="33977">MNSIIKVIKNIPFLKTIVSPVSSFIHYLKVKDILNENKKYKDQYKGKRCFIIGNGPSLNKHDLNLLKGEYLFSVNSMTITKEFDMLQPNFHVMVDSTRFDENNKIFHQNMQDLADKSNPPICIFPIRFKSYFEKYGFDKKLEIIYVYPKTKTKQIKEIDFTKRVPPYQNVVNIALYFAIYLGFSEIYLIGCDMTGVVVIYDENEEVDYGGHFYEEKNKKEVKYMKELHKERSNEFMLKAYGFVFELFRLTQDYALKNNIKIYNATKGGSLDVFPRIKYEKLFNEKNK</sequence>
<evidence type="ECO:0000313" key="3">
    <source>
        <dbReference type="Proteomes" id="UP000034140"/>
    </source>
</evidence>
<dbReference type="Pfam" id="PF01973">
    <property type="entry name" value="MptE-like"/>
    <property type="match status" value="1"/>
</dbReference>
<comment type="caution">
    <text evidence="2">The sequence shown here is derived from an EMBL/GenBank/DDBJ whole genome shotgun (WGS) entry which is preliminary data.</text>
</comment>
<dbReference type="InterPro" id="IPR002826">
    <property type="entry name" value="MptE-like"/>
</dbReference>
<accession>A0A0G0DVE3</accession>
<gene>
    <name evidence="2" type="ORF">UR96_C0003G0057</name>
</gene>
<proteinExistence type="predicted"/>
<evidence type="ECO:0000313" key="2">
    <source>
        <dbReference type="EMBL" id="KKP92931.1"/>
    </source>
</evidence>
<organism evidence="2 3">
    <name type="scientific">candidate division WS6 bacterium GW2011_GWC1_36_11</name>
    <dbReference type="NCBI Taxonomy" id="1619090"/>
    <lineage>
        <taxon>Bacteria</taxon>
        <taxon>Candidatus Dojkabacteria</taxon>
    </lineage>
</organism>
<protein>
    <recommendedName>
        <fullName evidence="1">6-hydroxymethylpterin diphosphokinase MptE-like domain-containing protein</fullName>
    </recommendedName>
</protein>
<evidence type="ECO:0000259" key="1">
    <source>
        <dbReference type="Pfam" id="PF01973"/>
    </source>
</evidence>
<dbReference type="Gene3D" id="3.90.1480.10">
    <property type="entry name" value="Alpha-2,3-sialyltransferase"/>
    <property type="match status" value="1"/>
</dbReference>
<feature type="domain" description="6-hydroxymethylpterin diphosphokinase MptE-like" evidence="1">
    <location>
        <begin position="30"/>
        <end position="193"/>
    </location>
</feature>
<name>A0A0G0DVE3_9BACT</name>
<dbReference type="PATRIC" id="fig|1619090.3.peg.128"/>
<dbReference type="EMBL" id="LBRE01000003">
    <property type="protein sequence ID" value="KKP92931.1"/>
    <property type="molecule type" value="Genomic_DNA"/>
</dbReference>
<reference evidence="2 3" key="1">
    <citation type="journal article" date="2015" name="Nature">
        <title>rRNA introns, odd ribosomes, and small enigmatic genomes across a large radiation of phyla.</title>
        <authorList>
            <person name="Brown C.T."/>
            <person name="Hug L.A."/>
            <person name="Thomas B.C."/>
            <person name="Sharon I."/>
            <person name="Castelle C.J."/>
            <person name="Singh A."/>
            <person name="Wilkins M.J."/>
            <person name="Williams K.H."/>
            <person name="Banfield J.F."/>
        </authorList>
    </citation>
    <scope>NUCLEOTIDE SEQUENCE [LARGE SCALE GENOMIC DNA]</scope>
</reference>
<dbReference type="AlphaFoldDB" id="A0A0G0DVE3"/>
<dbReference type="Proteomes" id="UP000034140">
    <property type="component" value="Unassembled WGS sequence"/>
</dbReference>